<protein>
    <submittedName>
        <fullName evidence="7">Uncharacterized protein</fullName>
    </submittedName>
</protein>
<comment type="caution">
    <text evidence="7">The sequence shown here is derived from an EMBL/GenBank/DDBJ whole genome shotgun (WGS) entry which is preliminary data.</text>
</comment>
<dbReference type="SUPFAM" id="SSF48264">
    <property type="entry name" value="Cytochrome P450"/>
    <property type="match status" value="1"/>
</dbReference>
<proteinExistence type="inferred from homology"/>
<evidence type="ECO:0000256" key="6">
    <source>
        <dbReference type="SAM" id="Phobius"/>
    </source>
</evidence>
<keyword evidence="5" id="KW-0560">Oxidoreductase</keyword>
<evidence type="ECO:0000256" key="2">
    <source>
        <dbReference type="ARBA" id="ARBA00010617"/>
    </source>
</evidence>
<evidence type="ECO:0000313" key="8">
    <source>
        <dbReference type="Proteomes" id="UP001303046"/>
    </source>
</evidence>
<sequence length="150" mass="17473">MVVLDLLKSRLRQEEFRPHMAALLLFAAVIAWILFSFRRQIVQLYKLNRRCTVTLEKVPGPSCLPIIGLAHHFKWDSEAFTYQLEEWTNEYMLNNHHFFGLAKVWVGPVPLVFCGMQESIRPILESNVNITKPTQYDIISEWIGTGLLTR</sequence>
<dbReference type="Proteomes" id="UP001303046">
    <property type="component" value="Unassembled WGS sequence"/>
</dbReference>
<evidence type="ECO:0000256" key="1">
    <source>
        <dbReference type="ARBA" id="ARBA00001971"/>
    </source>
</evidence>
<dbReference type="PANTHER" id="PTHR24291:SF146">
    <property type="entry name" value="CYTOCHROME P450"/>
    <property type="match status" value="1"/>
</dbReference>
<comment type="similarity">
    <text evidence="2">Belongs to the cytochrome P450 family.</text>
</comment>
<keyword evidence="4" id="KW-0408">Iron</keyword>
<reference evidence="7 8" key="1">
    <citation type="submission" date="2023-08" db="EMBL/GenBank/DDBJ databases">
        <title>A Necator americanus chromosomal reference genome.</title>
        <authorList>
            <person name="Ilik V."/>
            <person name="Petrzelkova K.J."/>
            <person name="Pardy F."/>
            <person name="Fuh T."/>
            <person name="Niatou-Singa F.S."/>
            <person name="Gouil Q."/>
            <person name="Baker L."/>
            <person name="Ritchie M.E."/>
            <person name="Jex A.R."/>
            <person name="Gazzola D."/>
            <person name="Li H."/>
            <person name="Toshio Fujiwara R."/>
            <person name="Zhan B."/>
            <person name="Aroian R.V."/>
            <person name="Pafco B."/>
            <person name="Schwarz E.M."/>
        </authorList>
    </citation>
    <scope>NUCLEOTIDE SEQUENCE [LARGE SCALE GENOMIC DNA]</scope>
    <source>
        <strain evidence="7 8">Aroian</strain>
        <tissue evidence="7">Whole animal</tissue>
    </source>
</reference>
<keyword evidence="3" id="KW-0349">Heme</keyword>
<name>A0ABR1E5I0_NECAM</name>
<gene>
    <name evidence="7" type="primary">Necator_chrV.g20436</name>
    <name evidence="7" type="ORF">RB195_015643</name>
</gene>
<organism evidence="7 8">
    <name type="scientific">Necator americanus</name>
    <name type="common">Human hookworm</name>
    <dbReference type="NCBI Taxonomy" id="51031"/>
    <lineage>
        <taxon>Eukaryota</taxon>
        <taxon>Metazoa</taxon>
        <taxon>Ecdysozoa</taxon>
        <taxon>Nematoda</taxon>
        <taxon>Chromadorea</taxon>
        <taxon>Rhabditida</taxon>
        <taxon>Rhabditina</taxon>
        <taxon>Rhabditomorpha</taxon>
        <taxon>Strongyloidea</taxon>
        <taxon>Ancylostomatidae</taxon>
        <taxon>Bunostominae</taxon>
        <taxon>Necator</taxon>
    </lineage>
</organism>
<dbReference type="PANTHER" id="PTHR24291">
    <property type="entry name" value="CYTOCHROME P450 FAMILY 4"/>
    <property type="match status" value="1"/>
</dbReference>
<keyword evidence="3" id="KW-0479">Metal-binding</keyword>
<keyword evidence="6" id="KW-1133">Transmembrane helix</keyword>
<evidence type="ECO:0000313" key="7">
    <source>
        <dbReference type="EMBL" id="KAK6757944.1"/>
    </source>
</evidence>
<evidence type="ECO:0000256" key="4">
    <source>
        <dbReference type="ARBA" id="ARBA00023004"/>
    </source>
</evidence>
<dbReference type="InterPro" id="IPR050196">
    <property type="entry name" value="Cytochrome_P450_Monoox"/>
</dbReference>
<evidence type="ECO:0000256" key="3">
    <source>
        <dbReference type="ARBA" id="ARBA00022617"/>
    </source>
</evidence>
<dbReference type="EMBL" id="JAVFWL010000005">
    <property type="protein sequence ID" value="KAK6757944.1"/>
    <property type="molecule type" value="Genomic_DNA"/>
</dbReference>
<keyword evidence="5" id="KW-0503">Monooxygenase</keyword>
<feature type="transmembrane region" description="Helical" evidence="6">
    <location>
        <begin position="20"/>
        <end position="37"/>
    </location>
</feature>
<comment type="cofactor">
    <cofactor evidence="1">
        <name>heme</name>
        <dbReference type="ChEBI" id="CHEBI:30413"/>
    </cofactor>
</comment>
<accession>A0ABR1E5I0</accession>
<keyword evidence="6" id="KW-0812">Transmembrane</keyword>
<keyword evidence="8" id="KW-1185">Reference proteome</keyword>
<dbReference type="Gene3D" id="1.10.630.10">
    <property type="entry name" value="Cytochrome P450"/>
    <property type="match status" value="1"/>
</dbReference>
<dbReference type="InterPro" id="IPR036396">
    <property type="entry name" value="Cyt_P450_sf"/>
</dbReference>
<evidence type="ECO:0000256" key="5">
    <source>
        <dbReference type="ARBA" id="ARBA00023033"/>
    </source>
</evidence>
<keyword evidence="6" id="KW-0472">Membrane</keyword>